<evidence type="ECO:0000313" key="1">
    <source>
        <dbReference type="EMBL" id="TFK21309.1"/>
    </source>
</evidence>
<dbReference type="OrthoDB" id="3270336at2759"/>
<organism evidence="1 2">
    <name type="scientific">Coprinopsis marcescibilis</name>
    <name type="common">Agaric fungus</name>
    <name type="synonym">Psathyrella marcescibilis</name>
    <dbReference type="NCBI Taxonomy" id="230819"/>
    <lineage>
        <taxon>Eukaryota</taxon>
        <taxon>Fungi</taxon>
        <taxon>Dikarya</taxon>
        <taxon>Basidiomycota</taxon>
        <taxon>Agaricomycotina</taxon>
        <taxon>Agaricomycetes</taxon>
        <taxon>Agaricomycetidae</taxon>
        <taxon>Agaricales</taxon>
        <taxon>Agaricineae</taxon>
        <taxon>Psathyrellaceae</taxon>
        <taxon>Coprinopsis</taxon>
    </lineage>
</organism>
<accession>A0A5C3KLR9</accession>
<keyword evidence="2" id="KW-1185">Reference proteome</keyword>
<proteinExistence type="predicted"/>
<dbReference type="AlphaFoldDB" id="A0A5C3KLR9"/>
<evidence type="ECO:0000313" key="2">
    <source>
        <dbReference type="Proteomes" id="UP000307440"/>
    </source>
</evidence>
<sequence>YLIIDKGERAVKSWWPLVISYEKEDCGENYGCWTFRNELWYRKCLAAIEDLNAPAQPLSLTEWNKCQCGQTAVRRFRKSIHSRSEKFI</sequence>
<dbReference type="Proteomes" id="UP000307440">
    <property type="component" value="Unassembled WGS sequence"/>
</dbReference>
<gene>
    <name evidence="1" type="ORF">FA15DRAFT_566126</name>
</gene>
<dbReference type="EMBL" id="ML210272">
    <property type="protein sequence ID" value="TFK21309.1"/>
    <property type="molecule type" value="Genomic_DNA"/>
</dbReference>
<name>A0A5C3KLR9_COPMA</name>
<reference evidence="1 2" key="1">
    <citation type="journal article" date="2019" name="Nat. Ecol. Evol.">
        <title>Megaphylogeny resolves global patterns of mushroom evolution.</title>
        <authorList>
            <person name="Varga T."/>
            <person name="Krizsan K."/>
            <person name="Foldi C."/>
            <person name="Dima B."/>
            <person name="Sanchez-Garcia M."/>
            <person name="Sanchez-Ramirez S."/>
            <person name="Szollosi G.J."/>
            <person name="Szarkandi J.G."/>
            <person name="Papp V."/>
            <person name="Albert L."/>
            <person name="Andreopoulos W."/>
            <person name="Angelini C."/>
            <person name="Antonin V."/>
            <person name="Barry K.W."/>
            <person name="Bougher N.L."/>
            <person name="Buchanan P."/>
            <person name="Buyck B."/>
            <person name="Bense V."/>
            <person name="Catcheside P."/>
            <person name="Chovatia M."/>
            <person name="Cooper J."/>
            <person name="Damon W."/>
            <person name="Desjardin D."/>
            <person name="Finy P."/>
            <person name="Geml J."/>
            <person name="Haridas S."/>
            <person name="Hughes K."/>
            <person name="Justo A."/>
            <person name="Karasinski D."/>
            <person name="Kautmanova I."/>
            <person name="Kiss B."/>
            <person name="Kocsube S."/>
            <person name="Kotiranta H."/>
            <person name="LaButti K.M."/>
            <person name="Lechner B.E."/>
            <person name="Liimatainen K."/>
            <person name="Lipzen A."/>
            <person name="Lukacs Z."/>
            <person name="Mihaltcheva S."/>
            <person name="Morgado L.N."/>
            <person name="Niskanen T."/>
            <person name="Noordeloos M.E."/>
            <person name="Ohm R.A."/>
            <person name="Ortiz-Santana B."/>
            <person name="Ovrebo C."/>
            <person name="Racz N."/>
            <person name="Riley R."/>
            <person name="Savchenko A."/>
            <person name="Shiryaev A."/>
            <person name="Soop K."/>
            <person name="Spirin V."/>
            <person name="Szebenyi C."/>
            <person name="Tomsovsky M."/>
            <person name="Tulloss R.E."/>
            <person name="Uehling J."/>
            <person name="Grigoriev I.V."/>
            <person name="Vagvolgyi C."/>
            <person name="Papp T."/>
            <person name="Martin F.M."/>
            <person name="Miettinen O."/>
            <person name="Hibbett D.S."/>
            <person name="Nagy L.G."/>
        </authorList>
    </citation>
    <scope>NUCLEOTIDE SEQUENCE [LARGE SCALE GENOMIC DNA]</scope>
    <source>
        <strain evidence="1 2">CBS 121175</strain>
    </source>
</reference>
<feature type="non-terminal residue" evidence="1">
    <location>
        <position position="88"/>
    </location>
</feature>
<feature type="non-terminal residue" evidence="1">
    <location>
        <position position="1"/>
    </location>
</feature>
<protein>
    <submittedName>
        <fullName evidence="1">Uncharacterized protein</fullName>
    </submittedName>
</protein>